<evidence type="ECO:0000256" key="10">
    <source>
        <dbReference type="ARBA" id="ARBA00023242"/>
    </source>
</evidence>
<dbReference type="SMART" id="SM01343">
    <property type="entry name" value="FATC"/>
    <property type="match status" value="1"/>
</dbReference>
<evidence type="ECO:0000256" key="5">
    <source>
        <dbReference type="ARBA" id="ARBA00022741"/>
    </source>
</evidence>
<dbReference type="SMART" id="SM00146">
    <property type="entry name" value="PI3Kc"/>
    <property type="match status" value="1"/>
</dbReference>
<keyword evidence="10" id="KW-0539">Nucleus</keyword>
<evidence type="ECO:0000259" key="16">
    <source>
        <dbReference type="PROSITE" id="PS51190"/>
    </source>
</evidence>
<evidence type="ECO:0000313" key="18">
    <source>
        <dbReference type="Proteomes" id="UP000193920"/>
    </source>
</evidence>
<dbReference type="PANTHER" id="PTHR11139">
    <property type="entry name" value="ATAXIA TELANGIECTASIA MUTATED ATM -RELATED"/>
    <property type="match status" value="1"/>
</dbReference>
<dbReference type="InterPro" id="IPR046803">
    <property type="entry name" value="DNAPKcs_CC1-2"/>
</dbReference>
<proteinExistence type="predicted"/>
<dbReference type="InterPro" id="IPR011009">
    <property type="entry name" value="Kinase-like_dom_sf"/>
</dbReference>
<feature type="domain" description="FAT" evidence="15">
    <location>
        <begin position="2811"/>
        <end position="3446"/>
    </location>
</feature>
<evidence type="ECO:0000256" key="4">
    <source>
        <dbReference type="ARBA" id="ARBA00022679"/>
    </source>
</evidence>
<dbReference type="Pfam" id="PF20502">
    <property type="entry name" value="DNAPKcs_CC1-2"/>
    <property type="match status" value="1"/>
</dbReference>
<dbReference type="InterPro" id="IPR012582">
    <property type="entry name" value="DNAPKcs_CC3"/>
</dbReference>
<dbReference type="Pfam" id="PF19704">
    <property type="entry name" value="DNAPKcs_CC5"/>
    <property type="match status" value="1"/>
</dbReference>
<dbReference type="InterPro" id="IPR045581">
    <property type="entry name" value="DNAPKcs_CC5"/>
</dbReference>
<evidence type="ECO:0000256" key="3">
    <source>
        <dbReference type="ARBA" id="ARBA00022527"/>
    </source>
</evidence>
<comment type="catalytic activity">
    <reaction evidence="11">
        <text>L-threonyl-[protein] + ATP = O-phospho-L-threonyl-[protein] + ADP + H(+)</text>
        <dbReference type="Rhea" id="RHEA:46608"/>
        <dbReference type="Rhea" id="RHEA-COMP:11060"/>
        <dbReference type="Rhea" id="RHEA-COMP:11605"/>
        <dbReference type="ChEBI" id="CHEBI:15378"/>
        <dbReference type="ChEBI" id="CHEBI:30013"/>
        <dbReference type="ChEBI" id="CHEBI:30616"/>
        <dbReference type="ChEBI" id="CHEBI:61977"/>
        <dbReference type="ChEBI" id="CHEBI:456216"/>
        <dbReference type="EC" id="2.7.11.1"/>
    </reaction>
</comment>
<dbReference type="Pfam" id="PF20500">
    <property type="entry name" value="DNA-PKcs_N"/>
    <property type="match status" value="1"/>
</dbReference>
<comment type="catalytic activity">
    <reaction evidence="12">
        <text>L-seryl-[protein] + ATP = O-phospho-L-seryl-[protein] + ADP + H(+)</text>
        <dbReference type="Rhea" id="RHEA:17989"/>
        <dbReference type="Rhea" id="RHEA-COMP:9863"/>
        <dbReference type="Rhea" id="RHEA-COMP:11604"/>
        <dbReference type="ChEBI" id="CHEBI:15378"/>
        <dbReference type="ChEBI" id="CHEBI:29999"/>
        <dbReference type="ChEBI" id="CHEBI:30616"/>
        <dbReference type="ChEBI" id="CHEBI:83421"/>
        <dbReference type="ChEBI" id="CHEBI:456216"/>
        <dbReference type="EC" id="2.7.11.1"/>
    </reaction>
</comment>
<organism evidence="17 18">
    <name type="scientific">Neocallimastix californiae</name>
    <dbReference type="NCBI Taxonomy" id="1754190"/>
    <lineage>
        <taxon>Eukaryota</taxon>
        <taxon>Fungi</taxon>
        <taxon>Fungi incertae sedis</taxon>
        <taxon>Chytridiomycota</taxon>
        <taxon>Chytridiomycota incertae sedis</taxon>
        <taxon>Neocallimastigomycetes</taxon>
        <taxon>Neocallimastigales</taxon>
        <taxon>Neocallimastigaceae</taxon>
        <taxon>Neocallimastix</taxon>
    </lineage>
</organism>
<dbReference type="SMART" id="SM01344">
    <property type="entry name" value="NUC194"/>
    <property type="match status" value="1"/>
</dbReference>
<evidence type="ECO:0000256" key="2">
    <source>
        <dbReference type="ARBA" id="ARBA00012513"/>
    </source>
</evidence>
<dbReference type="CDD" id="cd05172">
    <property type="entry name" value="PIKKc_DNA-PK"/>
    <property type="match status" value="1"/>
</dbReference>
<gene>
    <name evidence="17" type="ORF">LY90DRAFT_677066</name>
</gene>
<keyword evidence="18" id="KW-1185">Reference proteome</keyword>
<feature type="region of interest" description="Disordered" evidence="13">
    <location>
        <begin position="2633"/>
        <end position="2654"/>
    </location>
</feature>
<keyword evidence="3" id="KW-0723">Serine/threonine-protein kinase</keyword>
<keyword evidence="7" id="KW-0418">Kinase</keyword>
<dbReference type="PROSITE" id="PS51189">
    <property type="entry name" value="FAT"/>
    <property type="match status" value="1"/>
</dbReference>
<dbReference type="PROSITE" id="PS50290">
    <property type="entry name" value="PI3_4_KINASE_3"/>
    <property type="match status" value="1"/>
</dbReference>
<evidence type="ECO:0000259" key="14">
    <source>
        <dbReference type="PROSITE" id="PS50290"/>
    </source>
</evidence>
<feature type="domain" description="PI3K/PI4K catalytic" evidence="14">
    <location>
        <begin position="3638"/>
        <end position="3967"/>
    </location>
</feature>
<dbReference type="PANTHER" id="PTHR11139:SF68">
    <property type="entry name" value="DNA-DEPENDENT PROTEIN KINASE CATALYTIC SUBUNIT"/>
    <property type="match status" value="1"/>
</dbReference>
<dbReference type="GO" id="GO:0005634">
    <property type="term" value="C:nucleus"/>
    <property type="evidence" value="ECO:0007669"/>
    <property type="project" value="UniProtKB-SubCell"/>
</dbReference>
<protein>
    <recommendedName>
        <fullName evidence="2">non-specific serine/threonine protein kinase</fullName>
        <ecNumber evidence="2">2.7.11.1</ecNumber>
    </recommendedName>
</protein>
<comment type="subcellular location">
    <subcellularLocation>
        <location evidence="1">Nucleus</location>
    </subcellularLocation>
</comment>
<dbReference type="OrthoDB" id="381190at2759"/>
<dbReference type="Gene3D" id="1.10.1070.11">
    <property type="entry name" value="Phosphatidylinositol 3-/4-kinase, catalytic domain"/>
    <property type="match status" value="1"/>
</dbReference>
<dbReference type="InterPro" id="IPR000403">
    <property type="entry name" value="PI3/4_kinase_cat_dom"/>
</dbReference>
<dbReference type="InterPro" id="IPR003152">
    <property type="entry name" value="FATC_dom"/>
</dbReference>
<feature type="compositionally biased region" description="Low complexity" evidence="13">
    <location>
        <begin position="2633"/>
        <end position="2643"/>
    </location>
</feature>
<dbReference type="SUPFAM" id="SSF48371">
    <property type="entry name" value="ARM repeat"/>
    <property type="match status" value="2"/>
</dbReference>
<name>A0A1Y2AAN2_9FUNG</name>
<evidence type="ECO:0000259" key="15">
    <source>
        <dbReference type="PROSITE" id="PS51189"/>
    </source>
</evidence>
<dbReference type="PROSITE" id="PS00916">
    <property type="entry name" value="PI3_4_KINASE_2"/>
    <property type="match status" value="1"/>
</dbReference>
<dbReference type="STRING" id="1754190.A0A1Y2AAN2"/>
<keyword evidence="9" id="KW-0234">DNA repair</keyword>
<dbReference type="GO" id="GO:0006303">
    <property type="term" value="P:double-strand break repair via nonhomologous end joining"/>
    <property type="evidence" value="ECO:0007669"/>
    <property type="project" value="InterPro"/>
</dbReference>
<evidence type="ECO:0000256" key="6">
    <source>
        <dbReference type="ARBA" id="ARBA00022763"/>
    </source>
</evidence>
<keyword evidence="8" id="KW-0067">ATP-binding</keyword>
<dbReference type="SUPFAM" id="SSF56112">
    <property type="entry name" value="Protein kinase-like (PK-like)"/>
    <property type="match status" value="1"/>
</dbReference>
<evidence type="ECO:0000256" key="11">
    <source>
        <dbReference type="ARBA" id="ARBA00047899"/>
    </source>
</evidence>
<dbReference type="Proteomes" id="UP000193920">
    <property type="component" value="Unassembled WGS sequence"/>
</dbReference>
<evidence type="ECO:0000256" key="7">
    <source>
        <dbReference type="ARBA" id="ARBA00022777"/>
    </source>
</evidence>
<dbReference type="InterPro" id="IPR050517">
    <property type="entry name" value="DDR_Repair_Kinase"/>
</dbReference>
<keyword evidence="5" id="KW-0547">Nucleotide-binding</keyword>
<dbReference type="EC" id="2.7.11.1" evidence="2"/>
<evidence type="ECO:0000313" key="17">
    <source>
        <dbReference type="EMBL" id="ORY19633.1"/>
    </source>
</evidence>
<dbReference type="GO" id="GO:0004677">
    <property type="term" value="F:DNA-dependent protein kinase activity"/>
    <property type="evidence" value="ECO:0007669"/>
    <property type="project" value="InterPro"/>
</dbReference>
<dbReference type="GO" id="GO:0035556">
    <property type="term" value="P:intracellular signal transduction"/>
    <property type="evidence" value="ECO:0007669"/>
    <property type="project" value="UniProtKB-ARBA"/>
</dbReference>
<accession>A0A1Y2AAN2</accession>
<dbReference type="InterPro" id="IPR016024">
    <property type="entry name" value="ARM-type_fold"/>
</dbReference>
<sequence>MSTNIDILRNLLNELSIINRDVKSISVEIYNFPYKMLNNKEIVYAMSLLFNNENGILTFITRTMKYKEHAYSRQILLNLIHDLLENFPNYLTEYIDKIRRISENFFFTEKAARTVCASFQVLNILYNPEKKFLIRDNIKPGELFERYMNSYVQKYTKLSTSVKGDLLQFLGKIIQYYSSDIPDNQKKIYTRHCIQTINNFLQNPKSFDDYALITSIIYGLNSYLHSNNDIIIEDKPEYVTITNLVKVILSIDVNTLNRYEQIKACLQFVIDNGHYISKVLFKNCTIFFESLLTICKHQNRDLHKLGFQAMDHLLNEIVSYSENILDEIEAKKIFWYFIEFFTNSLRKEDADTKDISLAIRGYGLFSGPCKKYFNESEFNIIINELLKKADSIFSNDNLNEEMFLHFSSFLQAYNSILKVSDIVDNSLLRGIELIITQLMISFQLLNDKLKFINAKSIQHILWELNNKSIMDTFFNKIASDILVLTCLNKEQKETFQKDSNESNEDDMDIDDQPANVINVIDEMAKENEHSYNDYYYSFWKVILDKNNLPERNEFKMEDDTLVEDENKRNQFIQKLYDIIIQTILDFPKHLNLALYDEINNNGRINDNANSNTDNEMEENVTITSTMRSGENNNEIIEENKTTKSTNVQTLKPYCIRDFDIFINYVEFTKLILLASSTRELFDKWLYSFGKEIISFSGKYPLVSGFYKLFECCLIISEDLQYFNNILKKEYIGESHKGMINEINEPYTGIKQRTYILYTKYINEIISRMTQYKDDLLVSCLKLVLSSPNELISLNDFIEPLKIILKLGIGEYSLAKLGLDAFEKCISYIPKDKLKKYYKDIFPLFNNYFINGEERKDAELDDYISTNKMKTMKKINKYEKEIVEETNNNIKIKVLRILGMIGDGIPYLYSNFDIKDYLKWDPENGITFILHFVDFQTEINLDNLLPRILELSQLSSNRKVKIWACELLHSITIYMVGLNAHRIRDNSTMKENTNIFNKFYLKIFPVILRLSVDIDKISRDLFSSLTFQLIHWFTNNSLNDDSESLILLDCCFSAAICQDGPLRDYGTQCINEFLKWTMKQNFEENKLIENIEVLLEKMYQYCRNPNPYKRLGASLIFNKIYVELREHQKIVDKFLFEILYYILYNLKLSYYDKDEIETTEQCKVAINHIIRILKKKYSIFLMSKESRNHFPGLENTDLKSLVEWLLHETGALEEIYSKTCMDLFLILNPLLPENSKIGLNELFLNNNNLFNDIYKVDELVIIESNRNLLLESGVKWANRLSICLEGFTWIIKNKLLESSLFFKSRLNCFISSIVYFIINMSKKEIRMDDNNLIFYSVNEISKLNNMRYDITFKIFNFLKYLIENSMDIRKTLENLKEHKVFSNDFIDLLNCSLYNIRLLGNDLEEKDTQISFYNTLQKLLNLLKNNELFIDYKVLISSLAEQESIYSKKFIDTYQEVNSLSENSAFLNSIYILNASGILQDIIKYNNISEYNYFQYYLNCLEKLKDNENPSYDLIIKQLLDICIINSEIQEECWGKLLGLSTMTDLKYSDVISFYSKYKFKINYLFITNFEIFNKYLSFCISENIVTDIINDCIDLINDYKSIINEKIKSKFLIQFYIIIDFFKKLFKLDNQFIDKYASSICKDEFCKIYLSLLEPSINLKVKSESLKLFPIFDSLLTNNYKDQLEKSIEFIIYNQFPISSNDIIKETLQYIEYKNTVTAFINLLSTGNFIIIKNLILLTCKEENFKYQEKIKEFIAIIINNYSEEQFNEFTDYCMEVLLNNKALPLVRVNVIKQYLIPALIHVNCQFKIKFYSKHIKSLTKVIKEQLINKEDELCIQLNIHSSIFNILQIMYEYLPNTEVNGANSPINKAFCDGNVKNGKELLTNLMKPVAYIARSVTNINSNNEDYLKANKYYKQSSYCLIAAMLYCTQTKENFFNVFLFQENDAKNEKIWENIVDTHHKIFFKVEDGVPPKKSKRYYENIQYRKNIIRKQKDNFSSFLSASSLSQSVDFLGGNDDMDFNNQFNENETNNNENDLYNKNEIKKNYEYNETFFDKDCVNDNICMPIILKIIKKISNNSMKAPTQETTIPAWMNAILKTFTSYATHINVKIFIAKLIMNYSDPFIPYVNSWYIPLVKFISSGENFNDGFTYFIEDICNLLIKWKNFVKIENNSENRFNFSNMMNYIIKYSNIQDGLSIKVVIDIINEFLNKFKDFIDTPVEILYKFLSNKNNSDEQYSVSVINLAIQILASFVSNDIPEYNELNMTTSDSYPSETDFYSVLANYIQYNHKNVYEPASELCGLILKRLKKTGMNEAILNIITNKLELLNPVNTKNRTVDKFIICLHQIGINYEEILDKYLVLILFLFPNLSIDRKIQALEIIRLRCQTRKDTLFDELKGKELESLLKNSSENIQYLTLDIIYNIKDVLSINQIKFFLNNSNHFIKHSSLRCRNIYYAILKYIYQVNMDEEIKNSVKVSLLNGLADSDEEIRNNILSIWHDSSLVDSTFDLFDRVLNSLYSSETESIYLSYATPILLLSLSDLENSLFKNSLPNAIFGKNKKFNMSFISSSMDPLFTSSQNNKNYNNMIYSSQKELSFTPTIEMGTQFSYKPSYSQSTLIVNFEINNLNINTIKSSNKNSISLNNDNNDKTISNSQKDENRLLVPQRRRALRYKKTSNARKIFFANAAELKKKRIQKHLKLGKQAKDKLVYTLRNYKEGELPDIQIKYKEIIQPLQALAIADTDISKNLFIMILESIWSKKDEIMNDKECNQFTEKVEKCINNILQNTINYDFSFITAILTFCLKENIYIDTNILKTIGMNSNNQSLAILLIENIHLNHQEKSQSIIDSDNKRLWNNLAQLYKSIGENEIYRNIEESKIKANQSLKDAIEMEVLGLYQDALNIYSNTLENLNQTTDEYEVSLCEQGRLECYNKLGSWSDLVDNVTDISNNNIESLWDNNKKDLLNYFIRGYIKLHQGYYDREKNYHEWDDNNKNPVIQLLEDALKDNNKRDLVNTNYPYELSVISMMENNINQTRFYIYQTYEMIFKLLSNSNYFTNNNHLIKASEIQSILEISEAVDFIENINSDHSKYIFNKMISKWDTRYPSNNEISIDYWFDICENRETILNQIKKAIENDSNINNNDYYNKKLIEHKKNIWLTCSKAALEMKNFFVVATCLSKSKNYGLSKMEFSYEAIKYIVTELKTLKDSNERLKKIVSLGISLSSLYKKLEKDPNDQLLAKLYQLDSNLSSIILDDKKSMHQSLLSECQNNSKFSKFIPENFTGDTNSLIYYFQGRGLKRLLETLKIYKLHDMTEENKKIYLSIATFCDQSIKRIENSINENTLKDKDSMNYNEYSKLEIKYLLKALKYGSIEGIQLFPRLLQLIENDESNQQAFIKNIEGIEPWLFIRWIPQITALLDKDCGYTLIPLLKKIALSFPNALSYPLNISCEQYNFETEISSKNGINVEEEVKKLKEIIYDEQNENFIMELQRLSEPIHIYKDYAEKIAEVLSSKEKSSKKIENLKEYSNVIHEYLIEPPSNKAGTIYMKFSKKYKNELKKVFALSNLVKAKPKTYMNIFKKQLTTFRSDKEFERNETYKTQLKNYSNWLSEYQGKNYDREIEIPGQYDGKYNPRLKKHKMISIFNSNILVLNSLRKPKRLEIIGDDESQHLFLVKGGEDLRLDQRIQQLFNIMNDLLIKEAYCKKNNIAIKTYKVIPMTGSLGIIEWVPDTISIGSCIQEMLDDKNLITNSRNIYCDWVNSFYKRGSENVFHTMFKKASREDTINNLIKVENQIPKRLISKYLLKIIRTPDIYIKIRNEYANSLAAISICSYILGIGDRHLENILVNKNSGQLIGIDFGHAFGTATEVLAIPEMVPFRLTSQMVDCLDPLGISVLLEIPMIYIQTVLRENSEILLNAMSIFINEPLLDWRNFALRQAKQQKIKPKEEEESINTLEPPKWYPKQKLNIAERKLKGENPSNILITELENGHSNTTFLRYLKEIVKGDPKYNIRAQPEYNEISDEGSNVLSPIQQVKCLIDLATDKNILGRAWIGWSPFV</sequence>
<dbReference type="InterPro" id="IPR018936">
    <property type="entry name" value="PI3/4_kinase_CS"/>
</dbReference>
<feature type="domain" description="FATC" evidence="16">
    <location>
        <begin position="4019"/>
        <end position="4051"/>
    </location>
</feature>
<keyword evidence="4" id="KW-0808">Transferase</keyword>
<evidence type="ECO:0000256" key="8">
    <source>
        <dbReference type="ARBA" id="ARBA00022840"/>
    </source>
</evidence>
<keyword evidence="6" id="KW-0227">DNA damage</keyword>
<dbReference type="InterPro" id="IPR046804">
    <property type="entry name" value="DNA-PKcs_N"/>
</dbReference>
<comment type="caution">
    <text evidence="17">The sequence shown here is derived from an EMBL/GenBank/DDBJ whole genome shotgun (WGS) entry which is preliminary data.</text>
</comment>
<reference evidence="17 18" key="1">
    <citation type="submission" date="2016-08" db="EMBL/GenBank/DDBJ databases">
        <title>A Parts List for Fungal Cellulosomes Revealed by Comparative Genomics.</title>
        <authorList>
            <consortium name="DOE Joint Genome Institute"/>
            <person name="Haitjema C.H."/>
            <person name="Gilmore S.P."/>
            <person name="Henske J.K."/>
            <person name="Solomon K.V."/>
            <person name="De Groot R."/>
            <person name="Kuo A."/>
            <person name="Mondo S.J."/>
            <person name="Salamov A.A."/>
            <person name="Labutti K."/>
            <person name="Zhao Z."/>
            <person name="Chiniquy J."/>
            <person name="Barry K."/>
            <person name="Brewer H.M."/>
            <person name="Purvine S.O."/>
            <person name="Wright A.T."/>
            <person name="Boxma B."/>
            <person name="Van Alen T."/>
            <person name="Hackstein J.H."/>
            <person name="Baker S.E."/>
            <person name="Grigoriev I.V."/>
            <person name="O'Malley M.A."/>
        </authorList>
    </citation>
    <scope>NUCLEOTIDE SEQUENCE [LARGE SCALE GENOMIC DNA]</scope>
    <source>
        <strain evidence="17 18">G1</strain>
    </source>
</reference>
<dbReference type="Gene3D" id="3.30.1010.10">
    <property type="entry name" value="Phosphatidylinositol 3-kinase Catalytic Subunit, Chain A, domain 4"/>
    <property type="match status" value="1"/>
</dbReference>
<dbReference type="InterPro" id="IPR036940">
    <property type="entry name" value="PI3/4_kinase_cat_sf"/>
</dbReference>
<evidence type="ECO:0000256" key="1">
    <source>
        <dbReference type="ARBA" id="ARBA00004123"/>
    </source>
</evidence>
<dbReference type="Pfam" id="PF00454">
    <property type="entry name" value="PI3_PI4_kinase"/>
    <property type="match status" value="1"/>
</dbReference>
<dbReference type="GO" id="GO:0005524">
    <property type="term" value="F:ATP binding"/>
    <property type="evidence" value="ECO:0007669"/>
    <property type="project" value="UniProtKB-KW"/>
</dbReference>
<dbReference type="Pfam" id="PF08163">
    <property type="entry name" value="DNAPKcs_CC3"/>
    <property type="match status" value="1"/>
</dbReference>
<dbReference type="PROSITE" id="PS51190">
    <property type="entry name" value="FATC"/>
    <property type="match status" value="1"/>
</dbReference>
<dbReference type="InterPro" id="IPR037706">
    <property type="entry name" value="DNA-PK_dom"/>
</dbReference>
<evidence type="ECO:0000256" key="12">
    <source>
        <dbReference type="ARBA" id="ARBA00048679"/>
    </source>
</evidence>
<dbReference type="InterPro" id="IPR014009">
    <property type="entry name" value="PIK_FAT"/>
</dbReference>
<dbReference type="Pfam" id="PF02260">
    <property type="entry name" value="FATC"/>
    <property type="match status" value="1"/>
</dbReference>
<evidence type="ECO:0000256" key="9">
    <source>
        <dbReference type="ARBA" id="ARBA00023204"/>
    </source>
</evidence>
<dbReference type="GO" id="GO:0000723">
    <property type="term" value="P:telomere maintenance"/>
    <property type="evidence" value="ECO:0007669"/>
    <property type="project" value="TreeGrafter"/>
</dbReference>
<dbReference type="EMBL" id="MCOG01000311">
    <property type="protein sequence ID" value="ORY19633.1"/>
    <property type="molecule type" value="Genomic_DNA"/>
</dbReference>
<evidence type="ECO:0000256" key="13">
    <source>
        <dbReference type="SAM" id="MobiDB-lite"/>
    </source>
</evidence>